<organism evidence="1 2">
    <name type="scientific">Stutzerimonas balearica</name>
    <dbReference type="NCBI Taxonomy" id="74829"/>
    <lineage>
        <taxon>Bacteria</taxon>
        <taxon>Pseudomonadati</taxon>
        <taxon>Pseudomonadota</taxon>
        <taxon>Gammaproteobacteria</taxon>
        <taxon>Pseudomonadales</taxon>
        <taxon>Pseudomonadaceae</taxon>
        <taxon>Stutzerimonas</taxon>
    </lineage>
</organism>
<evidence type="ECO:0000313" key="2">
    <source>
        <dbReference type="Proteomes" id="UP000595933"/>
    </source>
</evidence>
<dbReference type="AlphaFoldDB" id="A0A9X7YR75"/>
<accession>A0A9X7YR75</accession>
<evidence type="ECO:0000313" key="1">
    <source>
        <dbReference type="EMBL" id="QQN51188.1"/>
    </source>
</evidence>
<gene>
    <name evidence="1" type="ORF">I6H70_01535</name>
</gene>
<proteinExistence type="predicted"/>
<dbReference type="Proteomes" id="UP000595933">
    <property type="component" value="Chromosome"/>
</dbReference>
<dbReference type="EMBL" id="CP067013">
    <property type="protein sequence ID" value="QQN51188.1"/>
    <property type="molecule type" value="Genomic_DNA"/>
</dbReference>
<sequence length="49" mass="5941">MNAYEQLLAIDLLLMFRQDFRRTDHGRLSLRNLNNKQRVHHQHHCSDTP</sequence>
<reference evidence="1 2" key="1">
    <citation type="submission" date="2020-12" db="EMBL/GenBank/DDBJ databases">
        <title>FDA dAtabase for Regulatory Grade micrObial Sequences (FDA-ARGOS): Supporting development and validation of Infectious Disease Dx tests.</title>
        <authorList>
            <person name="Sproer C."/>
            <person name="Gronow S."/>
            <person name="Severitt S."/>
            <person name="Schroder I."/>
            <person name="Tallon L."/>
            <person name="Sadzewicz L."/>
            <person name="Zhao X."/>
            <person name="Boylan J."/>
            <person name="Ott S."/>
            <person name="Bowen H."/>
            <person name="Vavikolanu K."/>
            <person name="Mehta A."/>
            <person name="Aluvathingal J."/>
            <person name="Nadendla S."/>
            <person name="Lowell S."/>
            <person name="Myers T."/>
            <person name="Yan Y."/>
            <person name="Sichtig H."/>
        </authorList>
    </citation>
    <scope>NUCLEOTIDE SEQUENCE [LARGE SCALE GENOMIC DNA]</scope>
    <source>
        <strain evidence="1 2">FDAARGOS_1013</strain>
    </source>
</reference>
<name>A0A9X7YR75_9GAMM</name>
<protein>
    <submittedName>
        <fullName evidence="1">Uncharacterized protein</fullName>
    </submittedName>
</protein>